<comment type="function">
    <text evidence="1">Histone-binding component that specifically recognizes H3 tails trimethylated on 'Lys-4' (H3K4me3), which mark transcription start sites of virtually all active genes.</text>
</comment>
<sequence length="113" mass="13117">MEETPHPVPRAVEEVFNNFKGCRAGLLKALTTDVEKFYQSCDPECVEICLLFLKERDILETCHYLSSGFHRQIFSDCFVLWKSAFFVLEGKSSYRLRGEAESIRLCYRHNSGQ</sequence>
<dbReference type="GO" id="GO:0006355">
    <property type="term" value="P:regulation of DNA-templated transcription"/>
    <property type="evidence" value="ECO:0007669"/>
    <property type="project" value="UniProtKB-UniRule"/>
</dbReference>
<proteinExistence type="inferred from homology"/>
<evidence type="ECO:0000313" key="3">
    <source>
        <dbReference type="EMBL" id="GER53766.1"/>
    </source>
</evidence>
<dbReference type="GO" id="GO:0003712">
    <property type="term" value="F:transcription coregulator activity"/>
    <property type="evidence" value="ECO:0007669"/>
    <property type="project" value="TreeGrafter"/>
</dbReference>
<dbReference type="InterPro" id="IPR021998">
    <property type="entry name" value="Alfin_N"/>
</dbReference>
<dbReference type="OrthoDB" id="1683039at2759"/>
<evidence type="ECO:0000313" key="4">
    <source>
        <dbReference type="Proteomes" id="UP000325081"/>
    </source>
</evidence>
<keyword evidence="1" id="KW-0156">Chromatin regulator</keyword>
<keyword evidence="1" id="KW-0863">Zinc-finger</keyword>
<name>A0A5A7R8K0_STRAF</name>
<feature type="domain" description="Alfin N-terminal" evidence="2">
    <location>
        <begin position="12"/>
        <end position="51"/>
    </location>
</feature>
<evidence type="ECO:0000259" key="2">
    <source>
        <dbReference type="Pfam" id="PF12165"/>
    </source>
</evidence>
<dbReference type="GO" id="GO:0008270">
    <property type="term" value="F:zinc ion binding"/>
    <property type="evidence" value="ECO:0007669"/>
    <property type="project" value="UniProtKB-KW"/>
</dbReference>
<keyword evidence="1" id="KW-0539">Nucleus</keyword>
<protein>
    <recommendedName>
        <fullName evidence="1">PHD finger protein ALFIN-LIKE</fullName>
    </recommendedName>
</protein>
<reference evidence="4" key="1">
    <citation type="journal article" date="2019" name="Curr. Biol.">
        <title>Genome Sequence of Striga asiatica Provides Insight into the Evolution of Plant Parasitism.</title>
        <authorList>
            <person name="Yoshida S."/>
            <person name="Kim S."/>
            <person name="Wafula E.K."/>
            <person name="Tanskanen J."/>
            <person name="Kim Y.M."/>
            <person name="Honaas L."/>
            <person name="Yang Z."/>
            <person name="Spallek T."/>
            <person name="Conn C.E."/>
            <person name="Ichihashi Y."/>
            <person name="Cheong K."/>
            <person name="Cui S."/>
            <person name="Der J.P."/>
            <person name="Gundlach H."/>
            <person name="Jiao Y."/>
            <person name="Hori C."/>
            <person name="Ishida J.K."/>
            <person name="Kasahara H."/>
            <person name="Kiba T."/>
            <person name="Kim M.S."/>
            <person name="Koo N."/>
            <person name="Laohavisit A."/>
            <person name="Lee Y.H."/>
            <person name="Lumba S."/>
            <person name="McCourt P."/>
            <person name="Mortimer J.C."/>
            <person name="Mutuku J.M."/>
            <person name="Nomura T."/>
            <person name="Sasaki-Sekimoto Y."/>
            <person name="Seto Y."/>
            <person name="Wang Y."/>
            <person name="Wakatake T."/>
            <person name="Sakakibara H."/>
            <person name="Demura T."/>
            <person name="Yamaguchi S."/>
            <person name="Yoneyama K."/>
            <person name="Manabe R.I."/>
            <person name="Nelson D.C."/>
            <person name="Schulman A.H."/>
            <person name="Timko M.P."/>
            <person name="dePamphilis C.W."/>
            <person name="Choi D."/>
            <person name="Shirasu K."/>
        </authorList>
    </citation>
    <scope>NUCLEOTIDE SEQUENCE [LARGE SCALE GENOMIC DNA]</scope>
    <source>
        <strain evidence="4">cv. UVA1</strain>
    </source>
</reference>
<gene>
    <name evidence="3" type="ORF">STAS_31311</name>
</gene>
<dbReference type="InterPro" id="IPR045104">
    <property type="entry name" value="Alfin"/>
</dbReference>
<evidence type="ECO:0000256" key="1">
    <source>
        <dbReference type="RuleBase" id="RU369089"/>
    </source>
</evidence>
<comment type="domain">
    <text evidence="1">The PHD-type zinc finger mediates the binding to H3K4me3.</text>
</comment>
<dbReference type="PANTHER" id="PTHR12321:SF60">
    <property type="entry name" value="PHD FINGER PROTEIN ALFIN-LIKE 6"/>
    <property type="match status" value="1"/>
</dbReference>
<comment type="subcellular location">
    <subcellularLocation>
        <location evidence="1">Nucleus</location>
    </subcellularLocation>
</comment>
<accession>A0A5A7R8K0</accession>
<dbReference type="Pfam" id="PF12165">
    <property type="entry name" value="Alfin"/>
    <property type="match status" value="1"/>
</dbReference>
<dbReference type="GO" id="GO:0000976">
    <property type="term" value="F:transcription cis-regulatory region binding"/>
    <property type="evidence" value="ECO:0007669"/>
    <property type="project" value="TreeGrafter"/>
</dbReference>
<keyword evidence="1" id="KW-0862">Zinc</keyword>
<dbReference type="GO" id="GO:0005634">
    <property type="term" value="C:nucleus"/>
    <property type="evidence" value="ECO:0007669"/>
    <property type="project" value="UniProtKB-SubCell"/>
</dbReference>
<dbReference type="PANTHER" id="PTHR12321">
    <property type="entry name" value="CPG BINDING PROTEIN"/>
    <property type="match status" value="1"/>
</dbReference>
<comment type="subunit">
    <text evidence="1">Interacts with H3K4me3 and to a lesser extent with H3K4me2.</text>
</comment>
<keyword evidence="1" id="KW-0804">Transcription</keyword>
<dbReference type="GO" id="GO:0042393">
    <property type="term" value="F:histone binding"/>
    <property type="evidence" value="ECO:0007669"/>
    <property type="project" value="UniProtKB-UniRule"/>
</dbReference>
<comment type="similarity">
    <text evidence="1">Belongs to the Alfin family.</text>
</comment>
<keyword evidence="1" id="KW-0479">Metal-binding</keyword>
<organism evidence="3 4">
    <name type="scientific">Striga asiatica</name>
    <name type="common">Asiatic witchweed</name>
    <name type="synonym">Buchnera asiatica</name>
    <dbReference type="NCBI Taxonomy" id="4170"/>
    <lineage>
        <taxon>Eukaryota</taxon>
        <taxon>Viridiplantae</taxon>
        <taxon>Streptophyta</taxon>
        <taxon>Embryophyta</taxon>
        <taxon>Tracheophyta</taxon>
        <taxon>Spermatophyta</taxon>
        <taxon>Magnoliopsida</taxon>
        <taxon>eudicotyledons</taxon>
        <taxon>Gunneridae</taxon>
        <taxon>Pentapetalae</taxon>
        <taxon>asterids</taxon>
        <taxon>lamiids</taxon>
        <taxon>Lamiales</taxon>
        <taxon>Orobanchaceae</taxon>
        <taxon>Buchnereae</taxon>
        <taxon>Striga</taxon>
    </lineage>
</organism>
<dbReference type="Proteomes" id="UP000325081">
    <property type="component" value="Unassembled WGS sequence"/>
</dbReference>
<dbReference type="GO" id="GO:0006325">
    <property type="term" value="P:chromatin organization"/>
    <property type="evidence" value="ECO:0007669"/>
    <property type="project" value="UniProtKB-UniRule"/>
</dbReference>
<dbReference type="AlphaFoldDB" id="A0A5A7R8K0"/>
<keyword evidence="4" id="KW-1185">Reference proteome</keyword>
<comment type="caution">
    <text evidence="3">The sequence shown here is derived from an EMBL/GenBank/DDBJ whole genome shotgun (WGS) entry which is preliminary data.</text>
</comment>
<dbReference type="EMBL" id="BKCP01010737">
    <property type="protein sequence ID" value="GER53766.1"/>
    <property type="molecule type" value="Genomic_DNA"/>
</dbReference>
<keyword evidence="1" id="KW-0805">Transcription regulation</keyword>